<organism evidence="5 6">
    <name type="scientific">Thioalkalivibrio halophilus</name>
    <dbReference type="NCBI Taxonomy" id="252474"/>
    <lineage>
        <taxon>Bacteria</taxon>
        <taxon>Pseudomonadati</taxon>
        <taxon>Pseudomonadota</taxon>
        <taxon>Gammaproteobacteria</taxon>
        <taxon>Chromatiales</taxon>
        <taxon>Ectothiorhodospiraceae</taxon>
        <taxon>Thioalkalivibrio</taxon>
    </lineage>
</organism>
<evidence type="ECO:0000256" key="2">
    <source>
        <dbReference type="SAM" id="Coils"/>
    </source>
</evidence>
<dbReference type="InterPro" id="IPR006143">
    <property type="entry name" value="RND_pump_MFP"/>
</dbReference>
<keyword evidence="3" id="KW-0732">Signal</keyword>
<evidence type="ECO:0000313" key="5">
    <source>
        <dbReference type="EMBL" id="OOC08974.1"/>
    </source>
</evidence>
<feature type="signal peptide" evidence="3">
    <location>
        <begin position="1"/>
        <end position="31"/>
    </location>
</feature>
<evidence type="ECO:0000256" key="1">
    <source>
        <dbReference type="ARBA" id="ARBA00009477"/>
    </source>
</evidence>
<dbReference type="RefSeq" id="WP_018947488.1">
    <property type="nucleotide sequence ID" value="NZ_MUZR01000071.1"/>
</dbReference>
<dbReference type="Gene3D" id="1.10.287.470">
    <property type="entry name" value="Helix hairpin bin"/>
    <property type="match status" value="1"/>
</dbReference>
<feature type="chain" id="PRO_5010692109" evidence="3">
    <location>
        <begin position="32"/>
        <end position="267"/>
    </location>
</feature>
<evidence type="ECO:0000259" key="4">
    <source>
        <dbReference type="Pfam" id="PF25917"/>
    </source>
</evidence>
<proteinExistence type="inferred from homology"/>
<dbReference type="NCBIfam" id="TIGR01730">
    <property type="entry name" value="RND_mfp"/>
    <property type="match status" value="1"/>
</dbReference>
<comment type="similarity">
    <text evidence="1">Belongs to the membrane fusion protein (MFP) (TC 8.A.1) family.</text>
</comment>
<dbReference type="PANTHER" id="PTHR30469">
    <property type="entry name" value="MULTIDRUG RESISTANCE PROTEIN MDTA"/>
    <property type="match status" value="1"/>
</dbReference>
<feature type="coiled-coil region" evidence="2">
    <location>
        <begin position="76"/>
        <end position="155"/>
    </location>
</feature>
<sequence length="267" mass="29704">MNTRIHPIPHTTRRAIGASLALLLLSPAAGAQTVDAELAWSEQYRITAPVAGQVREIGVRPGDRVMEDDTLFRIDDRRARAELSAAQAEVERLELEASETERELRKARDLYDQTLIAERELELARIDHTAAESRLTEARARVRQARADLHDTEIAAPGEGRVLRLDVTRNEYVNPALVPPVLAVIGRDDPMHARGRVDADTAARLEPGHPVTVILNDTRVDGRVVHVDWERSGEEDDPAYRLRVEFTPPDGLAPRADQAARIELGLE</sequence>
<dbReference type="STRING" id="252474.B1A74_13440"/>
<name>A0A1V2ZV35_9GAMM</name>
<dbReference type="SUPFAM" id="SSF111369">
    <property type="entry name" value="HlyD-like secretion proteins"/>
    <property type="match status" value="1"/>
</dbReference>
<comment type="caution">
    <text evidence="5">The sequence shown here is derived from an EMBL/GenBank/DDBJ whole genome shotgun (WGS) entry which is preliminary data.</text>
</comment>
<dbReference type="PANTHER" id="PTHR30469:SF15">
    <property type="entry name" value="HLYD FAMILY OF SECRETION PROTEINS"/>
    <property type="match status" value="1"/>
</dbReference>
<dbReference type="Gene3D" id="2.40.50.100">
    <property type="match status" value="1"/>
</dbReference>
<gene>
    <name evidence="5" type="ORF">B1A74_13440</name>
</gene>
<accession>A0A1V2ZV35</accession>
<dbReference type="Gene3D" id="2.40.30.170">
    <property type="match status" value="1"/>
</dbReference>
<dbReference type="GO" id="GO:0015562">
    <property type="term" value="F:efflux transmembrane transporter activity"/>
    <property type="evidence" value="ECO:0007669"/>
    <property type="project" value="TreeGrafter"/>
</dbReference>
<evidence type="ECO:0000256" key="3">
    <source>
        <dbReference type="SAM" id="SignalP"/>
    </source>
</evidence>
<evidence type="ECO:0000313" key="6">
    <source>
        <dbReference type="Proteomes" id="UP000189177"/>
    </source>
</evidence>
<reference evidence="5 6" key="1">
    <citation type="submission" date="2017-02" db="EMBL/GenBank/DDBJ databases">
        <title>Genomic diversity within the haloalkaliphilic genus Thioalkalivibrio.</title>
        <authorList>
            <person name="Ahn A.-C."/>
            <person name="Meier-Kolthoff J."/>
            <person name="Overmars L."/>
            <person name="Richter M."/>
            <person name="Woyke T."/>
            <person name="Sorokin D.Y."/>
            <person name="Muyzer G."/>
        </authorList>
    </citation>
    <scope>NUCLEOTIDE SEQUENCE [LARGE SCALE GENOMIC DNA]</scope>
    <source>
        <strain evidence="5 6">HL17</strain>
    </source>
</reference>
<protein>
    <submittedName>
        <fullName evidence="5">Efflux transporter periplasmic adaptor subunit</fullName>
    </submittedName>
</protein>
<dbReference type="Proteomes" id="UP000189177">
    <property type="component" value="Unassembled WGS sequence"/>
</dbReference>
<dbReference type="OrthoDB" id="5765754at2"/>
<dbReference type="Pfam" id="PF25917">
    <property type="entry name" value="BSH_RND"/>
    <property type="match status" value="1"/>
</dbReference>
<keyword evidence="2" id="KW-0175">Coiled coil</keyword>
<dbReference type="AlphaFoldDB" id="A0A1V2ZV35"/>
<dbReference type="EMBL" id="MUZR01000071">
    <property type="protein sequence ID" value="OOC08974.1"/>
    <property type="molecule type" value="Genomic_DNA"/>
</dbReference>
<dbReference type="InterPro" id="IPR058625">
    <property type="entry name" value="MdtA-like_BSH"/>
</dbReference>
<keyword evidence="6" id="KW-1185">Reference proteome</keyword>
<dbReference type="GO" id="GO:1990281">
    <property type="term" value="C:efflux pump complex"/>
    <property type="evidence" value="ECO:0007669"/>
    <property type="project" value="TreeGrafter"/>
</dbReference>
<feature type="domain" description="Multidrug resistance protein MdtA-like barrel-sandwich hybrid" evidence="4">
    <location>
        <begin position="45"/>
        <end position="174"/>
    </location>
</feature>